<keyword evidence="4" id="KW-0722">Serine protease inhibitor</keyword>
<evidence type="ECO:0000256" key="4">
    <source>
        <dbReference type="ARBA" id="ARBA00022900"/>
    </source>
</evidence>
<feature type="domain" description="Pacifastin" evidence="8">
    <location>
        <begin position="79"/>
        <end position="110"/>
    </location>
</feature>
<accession>A0AA39FXV5</accession>
<dbReference type="AlphaFoldDB" id="A0AA39FXV5"/>
<dbReference type="InterPro" id="IPR036201">
    <property type="entry name" value="Pacifastin_dom_sf"/>
</dbReference>
<evidence type="ECO:0000259" key="8">
    <source>
        <dbReference type="Pfam" id="PF05375"/>
    </source>
</evidence>
<dbReference type="GO" id="GO:0004867">
    <property type="term" value="F:serine-type endopeptidase inhibitor activity"/>
    <property type="evidence" value="ECO:0007669"/>
    <property type="project" value="UniProtKB-KW"/>
</dbReference>
<comment type="caution">
    <text evidence="9">The sequence shown here is derived from an EMBL/GenBank/DDBJ whole genome shotgun (WGS) entry which is preliminary data.</text>
</comment>
<dbReference type="Pfam" id="PF05375">
    <property type="entry name" value="Pacifastin_I"/>
    <property type="match status" value="1"/>
</dbReference>
<keyword evidence="2" id="KW-0964">Secreted</keyword>
<dbReference type="Proteomes" id="UP001168990">
    <property type="component" value="Unassembled WGS sequence"/>
</dbReference>
<sequence>MFERIILLMIIVNVYAVNWMAVQKNGPLPDLPADYCEVGKNYKNICNVCECIPPGIPRCGTLSCMGAPKKEHGDAKNGCVVGTAFHDSCNICNCETGLHAMCTKMQCFRDDK</sequence>
<dbReference type="GO" id="GO:0005576">
    <property type="term" value="C:extracellular region"/>
    <property type="evidence" value="ECO:0007669"/>
    <property type="project" value="UniProtKB-SubCell"/>
</dbReference>
<comment type="subcellular location">
    <subcellularLocation>
        <location evidence="1">Secreted</location>
    </subcellularLocation>
</comment>
<evidence type="ECO:0000256" key="6">
    <source>
        <dbReference type="ARBA" id="ARBA00029459"/>
    </source>
</evidence>
<proteinExistence type="inferred from homology"/>
<gene>
    <name evidence="9" type="ORF">PV328_001656</name>
</gene>
<comment type="similarity">
    <text evidence="6">Belongs to the protease inhibitor I19 family.</text>
</comment>
<evidence type="ECO:0000256" key="7">
    <source>
        <dbReference type="SAM" id="SignalP"/>
    </source>
</evidence>
<dbReference type="SUPFAM" id="SSF57283">
    <property type="entry name" value="PMP inhibitors"/>
    <property type="match status" value="2"/>
</dbReference>
<keyword evidence="7" id="KW-0732">Signal</keyword>
<keyword evidence="5" id="KW-1015">Disulfide bond</keyword>
<keyword evidence="3" id="KW-0646">Protease inhibitor</keyword>
<evidence type="ECO:0000256" key="2">
    <source>
        <dbReference type="ARBA" id="ARBA00022525"/>
    </source>
</evidence>
<feature type="chain" id="PRO_5041247647" description="Pacifastin domain-containing protein" evidence="7">
    <location>
        <begin position="17"/>
        <end position="112"/>
    </location>
</feature>
<dbReference type="EMBL" id="JAQQBS010000001">
    <property type="protein sequence ID" value="KAK0177621.1"/>
    <property type="molecule type" value="Genomic_DNA"/>
</dbReference>
<reference evidence="9" key="1">
    <citation type="journal article" date="2023" name="bioRxiv">
        <title>Scaffold-level genome assemblies of two parasitoid biocontrol wasps reveal the parthenogenesis mechanism and an associated novel virus.</title>
        <authorList>
            <person name="Inwood S."/>
            <person name="Skelly J."/>
            <person name="Guhlin J."/>
            <person name="Harrop T."/>
            <person name="Goldson S."/>
            <person name="Dearden P."/>
        </authorList>
    </citation>
    <scope>NUCLEOTIDE SEQUENCE</scope>
    <source>
        <strain evidence="9">Irish</strain>
        <tissue evidence="9">Whole body</tissue>
    </source>
</reference>
<evidence type="ECO:0000313" key="10">
    <source>
        <dbReference type="Proteomes" id="UP001168990"/>
    </source>
</evidence>
<organism evidence="9 10">
    <name type="scientific">Microctonus aethiopoides</name>
    <dbReference type="NCBI Taxonomy" id="144406"/>
    <lineage>
        <taxon>Eukaryota</taxon>
        <taxon>Metazoa</taxon>
        <taxon>Ecdysozoa</taxon>
        <taxon>Arthropoda</taxon>
        <taxon>Hexapoda</taxon>
        <taxon>Insecta</taxon>
        <taxon>Pterygota</taxon>
        <taxon>Neoptera</taxon>
        <taxon>Endopterygota</taxon>
        <taxon>Hymenoptera</taxon>
        <taxon>Apocrita</taxon>
        <taxon>Ichneumonoidea</taxon>
        <taxon>Braconidae</taxon>
        <taxon>Euphorinae</taxon>
        <taxon>Microctonus</taxon>
    </lineage>
</organism>
<reference evidence="9" key="2">
    <citation type="submission" date="2023-03" db="EMBL/GenBank/DDBJ databases">
        <authorList>
            <person name="Inwood S.N."/>
            <person name="Skelly J.G."/>
            <person name="Guhlin J."/>
            <person name="Harrop T.W.R."/>
            <person name="Goldson S.G."/>
            <person name="Dearden P.K."/>
        </authorList>
    </citation>
    <scope>NUCLEOTIDE SEQUENCE</scope>
    <source>
        <strain evidence="9">Irish</strain>
        <tissue evidence="9">Whole body</tissue>
    </source>
</reference>
<evidence type="ECO:0000256" key="5">
    <source>
        <dbReference type="ARBA" id="ARBA00023157"/>
    </source>
</evidence>
<protein>
    <recommendedName>
        <fullName evidence="8">Pacifastin domain-containing protein</fullName>
    </recommendedName>
</protein>
<evidence type="ECO:0000256" key="1">
    <source>
        <dbReference type="ARBA" id="ARBA00004613"/>
    </source>
</evidence>
<dbReference type="InterPro" id="IPR008037">
    <property type="entry name" value="Pacifastin_dom"/>
</dbReference>
<feature type="signal peptide" evidence="7">
    <location>
        <begin position="1"/>
        <end position="16"/>
    </location>
</feature>
<evidence type="ECO:0000313" key="9">
    <source>
        <dbReference type="EMBL" id="KAK0177621.1"/>
    </source>
</evidence>
<keyword evidence="10" id="KW-1185">Reference proteome</keyword>
<name>A0AA39FXV5_9HYME</name>
<evidence type="ECO:0000256" key="3">
    <source>
        <dbReference type="ARBA" id="ARBA00022690"/>
    </source>
</evidence>